<keyword evidence="2" id="KW-0067">ATP-binding</keyword>
<proteinExistence type="predicted"/>
<evidence type="ECO:0000313" key="5">
    <source>
        <dbReference type="EMBL" id="QIG43197.1"/>
    </source>
</evidence>
<keyword evidence="2" id="KW-0378">Hydrolase</keyword>
<feature type="domain" description="PD-(D/E)XK endonuclease-like" evidence="4">
    <location>
        <begin position="6"/>
        <end position="250"/>
    </location>
</feature>
<evidence type="ECO:0000256" key="2">
    <source>
        <dbReference type="ARBA" id="ARBA00022806"/>
    </source>
</evidence>
<evidence type="ECO:0000313" key="6">
    <source>
        <dbReference type="Proteomes" id="UP000502996"/>
    </source>
</evidence>
<gene>
    <name evidence="5" type="ORF">G5V58_10910</name>
</gene>
<dbReference type="EMBL" id="CP049257">
    <property type="protein sequence ID" value="QIG43197.1"/>
    <property type="molecule type" value="Genomic_DNA"/>
</dbReference>
<organism evidence="5 6">
    <name type="scientific">Nocardioides anomalus</name>
    <dbReference type="NCBI Taxonomy" id="2712223"/>
    <lineage>
        <taxon>Bacteria</taxon>
        <taxon>Bacillati</taxon>
        <taxon>Actinomycetota</taxon>
        <taxon>Actinomycetes</taxon>
        <taxon>Propionibacteriales</taxon>
        <taxon>Nocardioidaceae</taxon>
        <taxon>Nocardioides</taxon>
    </lineage>
</organism>
<dbReference type="InterPro" id="IPR011335">
    <property type="entry name" value="Restrct_endonuc-II-like"/>
</dbReference>
<dbReference type="GO" id="GO:0006281">
    <property type="term" value="P:DNA repair"/>
    <property type="evidence" value="ECO:0007669"/>
    <property type="project" value="UniProtKB-KW"/>
</dbReference>
<dbReference type="Proteomes" id="UP000502996">
    <property type="component" value="Chromosome"/>
</dbReference>
<keyword evidence="1" id="KW-0227">DNA damage</keyword>
<name>A0A6G6WDG9_9ACTN</name>
<sequence>MVGAALSPSRAGDFLSCPLLFRYRTIDRLPSSSSPDAVRGTLVHQVLEDIFDLPAPERTPAAAHALVDPAWEALRARSAQVRDVAATLDEPTWLASAHEVIDRWFVLEDPTRLEPAEREAWVEATLPSGLTLRGVIDRLDQAPDGSLRIVDYKTASAVREGFEQKALFQLRLYALVLWRSRGVVPSMLQLVYLGETSEMVRYEPDEQDLLATERKVDAIWAAIEESRRTGVFEPSPGRQCDWCDYKAHCPAFGGQVLPMPAPPTRWTRLRRDVRRRWRRLRRRLRGS</sequence>
<accession>A0A6G6WDG9</accession>
<evidence type="ECO:0000259" key="4">
    <source>
        <dbReference type="Pfam" id="PF12705"/>
    </source>
</evidence>
<dbReference type="InterPro" id="IPR038726">
    <property type="entry name" value="PDDEXK_AddAB-type"/>
</dbReference>
<dbReference type="AlphaFoldDB" id="A0A6G6WDG9"/>
<dbReference type="Pfam" id="PF12705">
    <property type="entry name" value="PDDEXK_1"/>
    <property type="match status" value="1"/>
</dbReference>
<dbReference type="InterPro" id="IPR011604">
    <property type="entry name" value="PDDEXK-like_dom_sf"/>
</dbReference>
<keyword evidence="2" id="KW-0547">Nucleotide-binding</keyword>
<protein>
    <submittedName>
        <fullName evidence="5">PD-(D/E)XK nuclease family protein</fullName>
    </submittedName>
</protein>
<dbReference type="KEGG" id="nano:G5V58_10910"/>
<keyword evidence="6" id="KW-1185">Reference proteome</keyword>
<keyword evidence="3" id="KW-0234">DNA repair</keyword>
<dbReference type="GO" id="GO:0004386">
    <property type="term" value="F:helicase activity"/>
    <property type="evidence" value="ECO:0007669"/>
    <property type="project" value="UniProtKB-KW"/>
</dbReference>
<reference evidence="5 6" key="1">
    <citation type="submission" date="2020-02" db="EMBL/GenBank/DDBJ databases">
        <title>Full genome sequence of Nocardioides sp. R-3366.</title>
        <authorList>
            <person name="Im W.-T."/>
        </authorList>
    </citation>
    <scope>NUCLEOTIDE SEQUENCE [LARGE SCALE GENOMIC DNA]</scope>
    <source>
        <strain evidence="5 6">R-3366</strain>
    </source>
</reference>
<evidence type="ECO:0000256" key="1">
    <source>
        <dbReference type="ARBA" id="ARBA00022763"/>
    </source>
</evidence>
<dbReference type="RefSeq" id="WP_165232244.1">
    <property type="nucleotide sequence ID" value="NZ_CP049257.1"/>
</dbReference>
<evidence type="ECO:0000256" key="3">
    <source>
        <dbReference type="ARBA" id="ARBA00023204"/>
    </source>
</evidence>
<keyword evidence="2" id="KW-0347">Helicase</keyword>
<dbReference type="Gene3D" id="3.90.320.10">
    <property type="match status" value="1"/>
</dbReference>
<dbReference type="SUPFAM" id="SSF52980">
    <property type="entry name" value="Restriction endonuclease-like"/>
    <property type="match status" value="1"/>
</dbReference>